<evidence type="ECO:0000313" key="5">
    <source>
        <dbReference type="EMBL" id="KAF2186976.1"/>
    </source>
</evidence>
<dbReference type="Pfam" id="PF20843">
    <property type="entry name" value="Rax2_3"/>
    <property type="match status" value="1"/>
</dbReference>
<dbReference type="OrthoDB" id="2503993at2759"/>
<dbReference type="Pfam" id="PF12768">
    <property type="entry name" value="Rax2"/>
    <property type="match status" value="1"/>
</dbReference>
<dbReference type="InterPro" id="IPR048266">
    <property type="entry name" value="Rax2-like_second"/>
</dbReference>
<feature type="domain" description="Rax2-like C-terminal" evidence="2">
    <location>
        <begin position="905"/>
        <end position="1151"/>
    </location>
</feature>
<feature type="domain" description="Rax2-like second" evidence="3">
    <location>
        <begin position="225"/>
        <end position="373"/>
    </location>
</feature>
<dbReference type="Pfam" id="PF20842">
    <property type="entry name" value="Rax2_2"/>
    <property type="match status" value="1"/>
</dbReference>
<reference evidence="5" key="1">
    <citation type="journal article" date="2020" name="Stud. Mycol.">
        <title>101 Dothideomycetes genomes: a test case for predicting lifestyles and emergence of pathogens.</title>
        <authorList>
            <person name="Haridas S."/>
            <person name="Albert R."/>
            <person name="Binder M."/>
            <person name="Bloem J."/>
            <person name="Labutti K."/>
            <person name="Salamov A."/>
            <person name="Andreopoulos B."/>
            <person name="Baker S."/>
            <person name="Barry K."/>
            <person name="Bills G."/>
            <person name="Bluhm B."/>
            <person name="Cannon C."/>
            <person name="Castanera R."/>
            <person name="Culley D."/>
            <person name="Daum C."/>
            <person name="Ezra D."/>
            <person name="Gonzalez J."/>
            <person name="Henrissat B."/>
            <person name="Kuo A."/>
            <person name="Liang C."/>
            <person name="Lipzen A."/>
            <person name="Lutzoni F."/>
            <person name="Magnuson J."/>
            <person name="Mondo S."/>
            <person name="Nolan M."/>
            <person name="Ohm R."/>
            <person name="Pangilinan J."/>
            <person name="Park H.-J."/>
            <person name="Ramirez L."/>
            <person name="Alfaro M."/>
            <person name="Sun H."/>
            <person name="Tritt A."/>
            <person name="Yoshinaga Y."/>
            <person name="Zwiers L.-H."/>
            <person name="Turgeon B."/>
            <person name="Goodwin S."/>
            <person name="Spatafora J."/>
            <person name="Crous P."/>
            <person name="Grigoriev I."/>
        </authorList>
    </citation>
    <scope>NUCLEOTIDE SEQUENCE</scope>
    <source>
        <strain evidence="5">CBS 207.26</strain>
    </source>
</reference>
<accession>A0A6A6EAW1</accession>
<feature type="transmembrane region" description="Helical" evidence="1">
    <location>
        <begin position="1158"/>
        <end position="1185"/>
    </location>
</feature>
<dbReference type="InterPro" id="IPR048265">
    <property type="entry name" value="Rax2-like_third"/>
</dbReference>
<protein>
    <recommendedName>
        <fullName evidence="7">Cellular morphogenesis protein</fullName>
    </recommendedName>
</protein>
<dbReference type="AlphaFoldDB" id="A0A6A6EAW1"/>
<evidence type="ECO:0000256" key="1">
    <source>
        <dbReference type="SAM" id="Phobius"/>
    </source>
</evidence>
<evidence type="ECO:0008006" key="7">
    <source>
        <dbReference type="Google" id="ProtNLM"/>
    </source>
</evidence>
<keyword evidence="1" id="KW-0812">Transmembrane</keyword>
<dbReference type="Proteomes" id="UP000800200">
    <property type="component" value="Unassembled WGS sequence"/>
</dbReference>
<dbReference type="SUPFAM" id="SSF50969">
    <property type="entry name" value="YVTN repeat-like/Quinoprotein amine dehydrogenase"/>
    <property type="match status" value="1"/>
</dbReference>
<dbReference type="SUPFAM" id="SSF50965">
    <property type="entry name" value="Galactose oxidase, central domain"/>
    <property type="match status" value="1"/>
</dbReference>
<evidence type="ECO:0000259" key="4">
    <source>
        <dbReference type="Pfam" id="PF20843"/>
    </source>
</evidence>
<feature type="domain" description="Rax2-like third" evidence="4">
    <location>
        <begin position="384"/>
        <end position="544"/>
    </location>
</feature>
<gene>
    <name evidence="5" type="ORF">K469DRAFT_570728</name>
</gene>
<dbReference type="EMBL" id="ML994628">
    <property type="protein sequence ID" value="KAF2186976.1"/>
    <property type="molecule type" value="Genomic_DNA"/>
</dbReference>
<keyword evidence="1" id="KW-0472">Membrane</keyword>
<evidence type="ECO:0000313" key="6">
    <source>
        <dbReference type="Proteomes" id="UP000800200"/>
    </source>
</evidence>
<organism evidence="5 6">
    <name type="scientific">Zopfia rhizophila CBS 207.26</name>
    <dbReference type="NCBI Taxonomy" id="1314779"/>
    <lineage>
        <taxon>Eukaryota</taxon>
        <taxon>Fungi</taxon>
        <taxon>Dikarya</taxon>
        <taxon>Ascomycota</taxon>
        <taxon>Pezizomycotina</taxon>
        <taxon>Dothideomycetes</taxon>
        <taxon>Dothideomycetes incertae sedis</taxon>
        <taxon>Zopfiaceae</taxon>
        <taxon>Zopfia</taxon>
    </lineage>
</organism>
<evidence type="ECO:0000259" key="2">
    <source>
        <dbReference type="Pfam" id="PF12768"/>
    </source>
</evidence>
<keyword evidence="6" id="KW-1185">Reference proteome</keyword>
<dbReference type="InterPro" id="IPR011044">
    <property type="entry name" value="Quino_amine_DH_bsu"/>
</dbReference>
<evidence type="ECO:0000259" key="3">
    <source>
        <dbReference type="Pfam" id="PF20842"/>
    </source>
</evidence>
<proteinExistence type="predicted"/>
<dbReference type="PANTHER" id="PTHR31778:SF2">
    <property type="entry name" value="BUD SITE SELECTION PROTEIN RAX2"/>
    <property type="match status" value="1"/>
</dbReference>
<dbReference type="PANTHER" id="PTHR31778">
    <property type="entry name" value="BUD SITE SELECTION PROTEIN RAX2"/>
    <property type="match status" value="1"/>
</dbReference>
<dbReference type="InterPro" id="IPR015915">
    <property type="entry name" value="Kelch-typ_b-propeller"/>
</dbReference>
<sequence length="1229" mass="130106">MRVLSSSLGSRAGNLATTLLLVASSYIHTSLAFNFTPVPSPNLNLNDLGRVAFAGDFDSISLYQFEGQNENPAGPNGALLSRFPNGVFATLNETDADIKAMCAFQQNGTLQGIVFGGNFTSVGGLHTPGGIATLNPNDGNVTALTGLNGSVNALYCDEEGGRVYIGGSFNGAGASNAIVWSGNWTNMPFSGLNGPVHAITKAPNGNIIFGGKFNGLGNSTAPKENNTQVIPIGSANISAQTSSGRPGLTDPKNIICKTGDTDGLENTWLLADNTPGFWRADFGFGFEPSKLRLYNTKFEGRGTRTWRYIALPDGGIMNFTYVDPTSGRESFCDARCPLPEGNVTAQDFRFVNTVGMDGFRIDISEFYGQGGGLSGIELFQNDTYSFAINDFNEPKCDGVSAGASSTRTGPWVITPSGQSNSQYLTATLQGNSIDPASASVVFQPEIKQSGNYSVTIFTPGCLGDDTCANRGRVNITSSMTRSPSSTSQPQSTELYQTNNFDKYDQVYFGYVDATDGFRPSVTLAPMPGQGPLLKIVAQRVRFELLSATSGNLNGLFEYNPNQQEVDTDLSKSVINAAGASLSPRDQAIITSLTADDTRTFVGGNFSGNGLNNIFAIDDRNATALPGNGLNSQVMTMYQNGSTIYVGGNFTNTQDNRSTGLNGVAAFSTSDNRWQPLGAGVDGVVMYIVPFTLNLTTNRPEFVLGISGFFDRVNGFGDNATFPADNIAIWVPSRQNWLHNLNIGAISMQGALTAQTGVPGSAPLFAGSISSQALGASGAVALESGNDLSLQALPTVIRPQQSLGSLRKRATIDGKNQTGVVTATFYKENGMNKTILGGRFAATGSDGSNITSLLVIDGKDSNRVTGLHDEISSESTFMALEVLDNILFAGGSVSGTVNSNRVAGVLAYDLSSNNYAGIQPPELQGTNVTVNAIAARPKSKDIYVGGRFESAGALSCPSLCIWNNERNQWFSPGGDLSGVVTSMTWISNTKLLIAGNLTVGNNHTKILSFDVSKSKFQEFAGANSLPGPVTAICPANNDGSQIWATGADDDGAAFLQRFDGSKWLPVSDQFGQGTLIRGIQVISLSDNHGKSDLIDQEQDLLILGQINVTNFGTASGVLFNGTTLQPLLLSTTAQNTPGSLSQVFVENPQSFFKQGAKHLALGFIVLIALAIALALTFLLVVAGILVEWYRKKSKGYERAPTTYPDRSINMDRVPPEHLFGTMAGNRPPAI</sequence>
<dbReference type="Gene3D" id="2.120.10.80">
    <property type="entry name" value="Kelch-type beta propeller"/>
    <property type="match status" value="1"/>
</dbReference>
<dbReference type="GO" id="GO:1902929">
    <property type="term" value="C:plasma membrane of growing cell tip"/>
    <property type="evidence" value="ECO:0007669"/>
    <property type="project" value="TreeGrafter"/>
</dbReference>
<name>A0A6A6EAW1_9PEZI</name>
<dbReference type="InterPro" id="IPR011043">
    <property type="entry name" value="Gal_Oxase/kelch_b-propeller"/>
</dbReference>
<keyword evidence="1" id="KW-1133">Transmembrane helix</keyword>
<dbReference type="InterPro" id="IPR024982">
    <property type="entry name" value="Rax2-like_C"/>
</dbReference>